<gene>
    <name evidence="2" type="ORF">M5I08_19185</name>
</gene>
<dbReference type="RefSeq" id="WP_219065526.1">
    <property type="nucleotide sequence ID" value="NZ_CAJUXY010000001.1"/>
</dbReference>
<feature type="chain" id="PRO_5046053897" evidence="1">
    <location>
        <begin position="27"/>
        <end position="85"/>
    </location>
</feature>
<evidence type="ECO:0000313" key="3">
    <source>
        <dbReference type="Proteomes" id="UP001056610"/>
    </source>
</evidence>
<sequence>MLLRVATLVAVAIASAVIGSTSPANAVMQCSKGYYKAASGDCVHRPVCGVPSPPPGATAKCADGCYTFSETLDGDSTCHGHGGVA</sequence>
<keyword evidence="3" id="KW-1185">Reference proteome</keyword>
<reference evidence="2" key="1">
    <citation type="submission" date="2022-05" db="EMBL/GenBank/DDBJ databases">
        <title>A methanotrophic Mycobacterium dominates a cave microbial ecosystem.</title>
        <authorList>
            <person name="Van Spanning R.J.M."/>
            <person name="Guan Q."/>
            <person name="Melkonian C."/>
            <person name="Gallant J."/>
            <person name="Polerecky L."/>
            <person name="Flot J.-F."/>
            <person name="Brandt B.W."/>
            <person name="Braster M."/>
            <person name="Iturbe Espinoza P."/>
            <person name="Aerts J."/>
            <person name="Meima-Franke M."/>
            <person name="Piersma S.R."/>
            <person name="Bunduc C."/>
            <person name="Ummels R."/>
            <person name="Pain A."/>
            <person name="Fleming E.J."/>
            <person name="van der Wel N."/>
            <person name="Gherman V.D."/>
            <person name="Sarbu S.M."/>
            <person name="Bodelier P.L.E."/>
            <person name="Bitter W."/>
        </authorList>
    </citation>
    <scope>NUCLEOTIDE SEQUENCE</scope>
    <source>
        <strain evidence="2">Sulfur Cave</strain>
    </source>
</reference>
<dbReference type="Pfam" id="PF12587">
    <property type="entry name" value="DUF3761"/>
    <property type="match status" value="1"/>
</dbReference>
<dbReference type="Proteomes" id="UP001056610">
    <property type="component" value="Chromosome"/>
</dbReference>
<keyword evidence="1" id="KW-0732">Signal</keyword>
<evidence type="ECO:0000313" key="2">
    <source>
        <dbReference type="EMBL" id="UQX10263.1"/>
    </source>
</evidence>
<proteinExistence type="predicted"/>
<accession>A0ABY4QKD8</accession>
<dbReference type="EMBL" id="CP097320">
    <property type="protein sequence ID" value="UQX10263.1"/>
    <property type="molecule type" value="Genomic_DNA"/>
</dbReference>
<organism evidence="2 3">
    <name type="scientific">Candidatus Mycobacterium methanotrophicum</name>
    <dbReference type="NCBI Taxonomy" id="2943498"/>
    <lineage>
        <taxon>Bacteria</taxon>
        <taxon>Bacillati</taxon>
        <taxon>Actinomycetota</taxon>
        <taxon>Actinomycetes</taxon>
        <taxon>Mycobacteriales</taxon>
        <taxon>Mycobacteriaceae</taxon>
        <taxon>Mycobacterium</taxon>
    </lineage>
</organism>
<dbReference type="InterPro" id="IPR022236">
    <property type="entry name" value="DUF3761"/>
</dbReference>
<evidence type="ECO:0000256" key="1">
    <source>
        <dbReference type="SAM" id="SignalP"/>
    </source>
</evidence>
<protein>
    <submittedName>
        <fullName evidence="2">DUF3761 domain-containing protein</fullName>
    </submittedName>
</protein>
<name>A0ABY4QKD8_9MYCO</name>
<feature type="signal peptide" evidence="1">
    <location>
        <begin position="1"/>
        <end position="26"/>
    </location>
</feature>